<dbReference type="GO" id="GO:0016020">
    <property type="term" value="C:membrane"/>
    <property type="evidence" value="ECO:0007669"/>
    <property type="project" value="UniProtKB-SubCell"/>
</dbReference>
<feature type="transmembrane region" description="Helical" evidence="8">
    <location>
        <begin position="308"/>
        <end position="326"/>
    </location>
</feature>
<keyword evidence="6 8" id="KW-1133">Transmembrane helix</keyword>
<evidence type="ECO:0000256" key="2">
    <source>
        <dbReference type="ARBA" id="ARBA00007998"/>
    </source>
</evidence>
<dbReference type="Proteomes" id="UP000640274">
    <property type="component" value="Unassembled WGS sequence"/>
</dbReference>
<gene>
    <name evidence="9" type="ORF">JFN88_09085</name>
</gene>
<evidence type="ECO:0000256" key="5">
    <source>
        <dbReference type="ARBA" id="ARBA00022692"/>
    </source>
</evidence>
<accession>A0A934IY89</accession>
<dbReference type="AlphaFoldDB" id="A0A934IY89"/>
<evidence type="ECO:0000313" key="10">
    <source>
        <dbReference type="Proteomes" id="UP000640274"/>
    </source>
</evidence>
<keyword evidence="3" id="KW-0813">Transport</keyword>
<comment type="similarity">
    <text evidence="2">Belongs to the amino acid-polyamine-organocation (APC) superfamily. Spore germination protein (SGP) (TC 2.A.3.9) family.</text>
</comment>
<proteinExistence type="inferred from homology"/>
<feature type="transmembrane region" description="Helical" evidence="8">
    <location>
        <begin position="184"/>
        <end position="208"/>
    </location>
</feature>
<dbReference type="PANTHER" id="PTHR34975">
    <property type="entry name" value="SPORE GERMINATION PROTEIN A2"/>
    <property type="match status" value="1"/>
</dbReference>
<dbReference type="EMBL" id="JAELUP010000027">
    <property type="protein sequence ID" value="MBJ6361456.1"/>
    <property type="molecule type" value="Genomic_DNA"/>
</dbReference>
<dbReference type="Pfam" id="PF03845">
    <property type="entry name" value="Spore_permease"/>
    <property type="match status" value="1"/>
</dbReference>
<evidence type="ECO:0000313" key="9">
    <source>
        <dbReference type="EMBL" id="MBJ6361456.1"/>
    </source>
</evidence>
<organism evidence="9 10">
    <name type="scientific">Paenibacillus roseus</name>
    <dbReference type="NCBI Taxonomy" id="2798579"/>
    <lineage>
        <taxon>Bacteria</taxon>
        <taxon>Bacillati</taxon>
        <taxon>Bacillota</taxon>
        <taxon>Bacilli</taxon>
        <taxon>Bacillales</taxon>
        <taxon>Paenibacillaceae</taxon>
        <taxon>Paenibacillus</taxon>
    </lineage>
</organism>
<name>A0A934IY89_9BACL</name>
<evidence type="ECO:0000256" key="6">
    <source>
        <dbReference type="ARBA" id="ARBA00022989"/>
    </source>
</evidence>
<feature type="transmembrane region" description="Helical" evidence="8">
    <location>
        <begin position="273"/>
        <end position="296"/>
    </location>
</feature>
<feature type="transmembrane region" description="Helical" evidence="8">
    <location>
        <begin position="146"/>
        <end position="164"/>
    </location>
</feature>
<feature type="transmembrane region" description="Helical" evidence="8">
    <location>
        <begin position="41"/>
        <end position="63"/>
    </location>
</feature>
<keyword evidence="7 8" id="KW-0472">Membrane</keyword>
<dbReference type="PANTHER" id="PTHR34975:SF2">
    <property type="entry name" value="SPORE GERMINATION PROTEIN A2"/>
    <property type="match status" value="1"/>
</dbReference>
<keyword evidence="4" id="KW-0309">Germination</keyword>
<sequence>MKSKQESVSSFQMASLLLTFTTGSSVIFIPGQITNAAKNGAWISILISYLLGVMILAILIYLYKRAPELSWVGFMRKTAGPWVTSLLLIPLTFVIFWQLAAIVIEIGGFFKSTMMKDTPNSIIQGLFFLTVALTARAGIEVMARMFLLLLIFMYIFVMAVLLLASPLFHGEYLLPVIPDGFKPILYGAYISYGFPYAEIALFSLLLPFTRRKESGRLTKYLHLALFINCLTLVFSILCTIMVLGPMSGHLNYSLFQLARLISIQDILERVESVIGFSLIIGVYMKAAIVLFMITTLLSDWFNIKDSRLLTYPVALIGLLLSVSMYPDEITFFVDGYTMWTLIDHTAYVMPLLIIFVVALFRRKKGGTSSPTAASSSQNGKP</sequence>
<dbReference type="InterPro" id="IPR004761">
    <property type="entry name" value="Spore_GerAB"/>
</dbReference>
<feature type="transmembrane region" description="Helical" evidence="8">
    <location>
        <begin position="220"/>
        <end position="243"/>
    </location>
</feature>
<dbReference type="GO" id="GO:0009847">
    <property type="term" value="P:spore germination"/>
    <property type="evidence" value="ECO:0007669"/>
    <property type="project" value="InterPro"/>
</dbReference>
<feature type="transmembrane region" description="Helical" evidence="8">
    <location>
        <begin position="84"/>
        <end position="110"/>
    </location>
</feature>
<evidence type="ECO:0000256" key="7">
    <source>
        <dbReference type="ARBA" id="ARBA00023136"/>
    </source>
</evidence>
<dbReference type="NCBIfam" id="TIGR00912">
    <property type="entry name" value="2A0309"/>
    <property type="match status" value="1"/>
</dbReference>
<feature type="transmembrane region" description="Helical" evidence="8">
    <location>
        <begin position="338"/>
        <end position="360"/>
    </location>
</feature>
<reference evidence="9" key="1">
    <citation type="submission" date="2020-12" db="EMBL/GenBank/DDBJ databases">
        <authorList>
            <person name="Huq M.A."/>
        </authorList>
    </citation>
    <scope>NUCLEOTIDE SEQUENCE</scope>
    <source>
        <strain evidence="9">MAHUQ-46</strain>
    </source>
</reference>
<dbReference type="RefSeq" id="WP_199019002.1">
    <property type="nucleotide sequence ID" value="NZ_JAELUP010000027.1"/>
</dbReference>
<keyword evidence="10" id="KW-1185">Reference proteome</keyword>
<protein>
    <submittedName>
        <fullName evidence="9">Endospore germination permease</fullName>
    </submittedName>
</protein>
<comment type="caution">
    <text evidence="9">The sequence shown here is derived from an EMBL/GenBank/DDBJ whole genome shotgun (WGS) entry which is preliminary data.</text>
</comment>
<feature type="transmembrane region" description="Helical" evidence="8">
    <location>
        <begin position="122"/>
        <end position="139"/>
    </location>
</feature>
<evidence type="ECO:0000256" key="1">
    <source>
        <dbReference type="ARBA" id="ARBA00004141"/>
    </source>
</evidence>
<keyword evidence="5 8" id="KW-0812">Transmembrane</keyword>
<evidence type="ECO:0000256" key="4">
    <source>
        <dbReference type="ARBA" id="ARBA00022544"/>
    </source>
</evidence>
<comment type="subcellular location">
    <subcellularLocation>
        <location evidence="1">Membrane</location>
        <topology evidence="1">Multi-pass membrane protein</topology>
    </subcellularLocation>
</comment>
<evidence type="ECO:0000256" key="3">
    <source>
        <dbReference type="ARBA" id="ARBA00022448"/>
    </source>
</evidence>
<evidence type="ECO:0000256" key="8">
    <source>
        <dbReference type="SAM" id="Phobius"/>
    </source>
</evidence>